<keyword evidence="2" id="KW-1185">Reference proteome</keyword>
<comment type="caution">
    <text evidence="1">The sequence shown here is derived from an EMBL/GenBank/DDBJ whole genome shotgun (WGS) entry which is preliminary data.</text>
</comment>
<evidence type="ECO:0000313" key="2">
    <source>
        <dbReference type="Proteomes" id="UP000789706"/>
    </source>
</evidence>
<protein>
    <submittedName>
        <fullName evidence="1">3487_t:CDS:1</fullName>
    </submittedName>
</protein>
<dbReference type="EMBL" id="CAJVPK010001863">
    <property type="protein sequence ID" value="CAG8600504.1"/>
    <property type="molecule type" value="Genomic_DNA"/>
</dbReference>
<organism evidence="1 2">
    <name type="scientific">Diversispora eburnea</name>
    <dbReference type="NCBI Taxonomy" id="1213867"/>
    <lineage>
        <taxon>Eukaryota</taxon>
        <taxon>Fungi</taxon>
        <taxon>Fungi incertae sedis</taxon>
        <taxon>Mucoromycota</taxon>
        <taxon>Glomeromycotina</taxon>
        <taxon>Glomeromycetes</taxon>
        <taxon>Diversisporales</taxon>
        <taxon>Diversisporaceae</taxon>
        <taxon>Diversispora</taxon>
    </lineage>
</organism>
<evidence type="ECO:0000313" key="1">
    <source>
        <dbReference type="EMBL" id="CAG8600504.1"/>
    </source>
</evidence>
<reference evidence="1" key="1">
    <citation type="submission" date="2021-06" db="EMBL/GenBank/DDBJ databases">
        <authorList>
            <person name="Kallberg Y."/>
            <person name="Tangrot J."/>
            <person name="Rosling A."/>
        </authorList>
    </citation>
    <scope>NUCLEOTIDE SEQUENCE</scope>
    <source>
        <strain evidence="1">AZ414A</strain>
    </source>
</reference>
<dbReference type="Proteomes" id="UP000789706">
    <property type="component" value="Unassembled WGS sequence"/>
</dbReference>
<dbReference type="Gene3D" id="1.10.600.10">
    <property type="entry name" value="Farnesyl Diphosphate Synthase"/>
    <property type="match status" value="1"/>
</dbReference>
<accession>A0A9N9CED7</accession>
<dbReference type="OrthoDB" id="431150at2759"/>
<dbReference type="InterPro" id="IPR044844">
    <property type="entry name" value="Trans_IPPS_euk-type"/>
</dbReference>
<dbReference type="GO" id="GO:0005789">
    <property type="term" value="C:endoplasmic reticulum membrane"/>
    <property type="evidence" value="ECO:0007669"/>
    <property type="project" value="TreeGrafter"/>
</dbReference>
<gene>
    <name evidence="1" type="ORF">DEBURN_LOCUS9494</name>
</gene>
<dbReference type="SUPFAM" id="SSF48576">
    <property type="entry name" value="Terpenoid synthases"/>
    <property type="match status" value="1"/>
</dbReference>
<dbReference type="GO" id="GO:0051996">
    <property type="term" value="F:squalene synthase [NAD(P)H] activity"/>
    <property type="evidence" value="ECO:0007669"/>
    <property type="project" value="InterPro"/>
</dbReference>
<dbReference type="PANTHER" id="PTHR11626:SF2">
    <property type="entry name" value="SQUALENE SYNTHASE"/>
    <property type="match status" value="1"/>
</dbReference>
<dbReference type="InterPro" id="IPR008949">
    <property type="entry name" value="Isoprenoid_synthase_dom_sf"/>
</dbReference>
<dbReference type="GO" id="GO:0045338">
    <property type="term" value="P:farnesyl diphosphate metabolic process"/>
    <property type="evidence" value="ECO:0007669"/>
    <property type="project" value="InterPro"/>
</dbReference>
<dbReference type="AlphaFoldDB" id="A0A9N9CED7"/>
<name>A0A9N9CED7_9GLOM</name>
<sequence length="55" mass="6141">MTPYQYGIVTLKDYDKYCYYAAGLPGISLTRLFAVSGLEDPGIVKNLELANTKKH</sequence>
<dbReference type="PANTHER" id="PTHR11626">
    <property type="entry name" value="FARNESYL-DIPHOSPHATE FARNESYLTRANSFERASE"/>
    <property type="match status" value="1"/>
</dbReference>
<proteinExistence type="predicted"/>